<evidence type="ECO:0000313" key="3">
    <source>
        <dbReference type="Proteomes" id="UP000628448"/>
    </source>
</evidence>
<comment type="caution">
    <text evidence="2">The sequence shown here is derived from an EMBL/GenBank/DDBJ whole genome shotgun (WGS) entry which is preliminary data.</text>
</comment>
<dbReference type="Proteomes" id="UP000628448">
    <property type="component" value="Unassembled WGS sequence"/>
</dbReference>
<name>A0A931E6F6_9BACT</name>
<protein>
    <submittedName>
        <fullName evidence="2">T9SS type A sorting domain-containing protein</fullName>
    </submittedName>
</protein>
<reference evidence="2" key="1">
    <citation type="submission" date="2020-11" db="EMBL/GenBank/DDBJ databases">
        <title>Bacterial whole genome sequence for Panacibacter sp. DH6.</title>
        <authorList>
            <person name="Le V."/>
            <person name="Ko S."/>
            <person name="Ahn C.-Y."/>
            <person name="Oh H.-M."/>
        </authorList>
    </citation>
    <scope>NUCLEOTIDE SEQUENCE</scope>
    <source>
        <strain evidence="2">DH6</strain>
    </source>
</reference>
<feature type="domain" description="Secretion system C-terminal sorting" evidence="1">
    <location>
        <begin position="436"/>
        <end position="511"/>
    </location>
</feature>
<accession>A0A931E6F6</accession>
<dbReference type="PANTHER" id="PTHR42754">
    <property type="entry name" value="ENDOGLUCANASE"/>
    <property type="match status" value="1"/>
</dbReference>
<dbReference type="PANTHER" id="PTHR42754:SF1">
    <property type="entry name" value="LIPOPROTEIN"/>
    <property type="match status" value="1"/>
</dbReference>
<keyword evidence="3" id="KW-1185">Reference proteome</keyword>
<dbReference type="EMBL" id="JADWYR010000001">
    <property type="protein sequence ID" value="MBG9374611.1"/>
    <property type="molecule type" value="Genomic_DNA"/>
</dbReference>
<dbReference type="AlphaFoldDB" id="A0A931E6F6"/>
<evidence type="ECO:0000313" key="2">
    <source>
        <dbReference type="EMBL" id="MBG9374611.1"/>
    </source>
</evidence>
<sequence length="515" mass="56715">MKKILVLFFLLYNYAIFSQSTFDERFSTTNNREDVHSISVDGNETILIAGRVAPASGGLSNLILNLIDKNGTLQWSKQYETSLLLGNIKCFITKNKEIMVLAQNMNADNTFGSSVLLIQLDKRGNILQAKKIESSNYTIRYTAGITQDSAGGFAIAYDAQQTSGTPTIISVLHLDSTLNVTWQKTVSVANAAADYFDTRLIVYTSSGNYAIAGKYSKIAPPVFQTWPTLMILNKNGKINSFKQIKTSRFGTANYESMWPSELLEQNNKFRFIGNYDFNGSNYYSFVLNNGTDSAMADILPDNIYSLQSYAQSKKLFGKRLSHDDQHFYLNKKGGFLNVHPSSTQTIKILAQQYDSLGRICPLYSLPYVDTTKTQLKIYVTDAAYTELAEDSINITDITFTATNFANQHIECIGGSAIAANTTTNAATLLQQPTVKLYPNPVQQFATVSFTTVKTGTVSFQVFSANGKLVQSSIAGFAAGVHQKRLNVSTLAAGLYAAVVTIDGKQTSIKFIKSNN</sequence>
<dbReference type="NCBIfam" id="TIGR04183">
    <property type="entry name" value="Por_Secre_tail"/>
    <property type="match status" value="1"/>
</dbReference>
<evidence type="ECO:0000259" key="1">
    <source>
        <dbReference type="Pfam" id="PF18962"/>
    </source>
</evidence>
<dbReference type="Pfam" id="PF18962">
    <property type="entry name" value="Por_Secre_tail"/>
    <property type="match status" value="1"/>
</dbReference>
<organism evidence="2 3">
    <name type="scientific">Panacibacter microcysteis</name>
    <dbReference type="NCBI Taxonomy" id="2793269"/>
    <lineage>
        <taxon>Bacteria</taxon>
        <taxon>Pseudomonadati</taxon>
        <taxon>Bacteroidota</taxon>
        <taxon>Chitinophagia</taxon>
        <taxon>Chitinophagales</taxon>
        <taxon>Chitinophagaceae</taxon>
        <taxon>Panacibacter</taxon>
    </lineage>
</organism>
<gene>
    <name evidence="2" type="ORF">I5907_00065</name>
</gene>
<dbReference type="InterPro" id="IPR026444">
    <property type="entry name" value="Secre_tail"/>
</dbReference>
<proteinExistence type="predicted"/>
<dbReference type="RefSeq" id="WP_196988711.1">
    <property type="nucleotide sequence ID" value="NZ_JADWYR010000001.1"/>
</dbReference>